<accession>A0A5J5HSL1</accession>
<dbReference type="Proteomes" id="UP000326671">
    <property type="component" value="Unassembled WGS sequence"/>
</dbReference>
<name>A0A5J5HSL1_9BACI</name>
<proteinExistence type="predicted"/>
<protein>
    <submittedName>
        <fullName evidence="1">Uncharacterized protein</fullName>
    </submittedName>
</protein>
<dbReference type="AlphaFoldDB" id="A0A5J5HSL1"/>
<evidence type="ECO:0000313" key="2">
    <source>
        <dbReference type="Proteomes" id="UP000326671"/>
    </source>
</evidence>
<dbReference type="EMBL" id="VYKL01000018">
    <property type="protein sequence ID" value="KAA9023866.1"/>
    <property type="molecule type" value="Genomic_DNA"/>
</dbReference>
<sequence>MSKMEWVTVEGETAQEEAVTVDHSLEKTIEGMSVALSFEPGIEAEKELTMKFTLTEGDTKEPISDLEPYLGSIGHVVVLSEDGERYLHVHALENQGSGPEALFETEFPESGIYKVWAQFKRNDGKVVTVPYVVEVP</sequence>
<reference evidence="1 2" key="1">
    <citation type="submission" date="2019-09" db="EMBL/GenBank/DDBJ databases">
        <title>Whole genome sequences of isolates from the Mars Exploration Rovers.</title>
        <authorList>
            <person name="Seuylemezian A."/>
            <person name="Vaishampayan P."/>
        </authorList>
    </citation>
    <scope>NUCLEOTIDE SEQUENCE [LARGE SCALE GENOMIC DNA]</scope>
    <source>
        <strain evidence="1 2">MER_TA_151</strain>
    </source>
</reference>
<organism evidence="1 2">
    <name type="scientific">Niallia endozanthoxylica</name>
    <dbReference type="NCBI Taxonomy" id="2036016"/>
    <lineage>
        <taxon>Bacteria</taxon>
        <taxon>Bacillati</taxon>
        <taxon>Bacillota</taxon>
        <taxon>Bacilli</taxon>
        <taxon>Bacillales</taxon>
        <taxon>Bacillaceae</taxon>
        <taxon>Niallia</taxon>
    </lineage>
</organism>
<comment type="caution">
    <text evidence="1">The sequence shown here is derived from an EMBL/GenBank/DDBJ whole genome shotgun (WGS) entry which is preliminary data.</text>
</comment>
<evidence type="ECO:0000313" key="1">
    <source>
        <dbReference type="EMBL" id="KAA9023866.1"/>
    </source>
</evidence>
<keyword evidence="2" id="KW-1185">Reference proteome</keyword>
<gene>
    <name evidence="1" type="ORF">F4V44_12055</name>
</gene>
<dbReference type="OrthoDB" id="128043at2"/>